<reference evidence="3 4" key="1">
    <citation type="submission" date="2024-06" db="EMBL/GenBank/DDBJ databases">
        <title>The Natural Products Discovery Center: Release of the First 8490 Sequenced Strains for Exploring Actinobacteria Biosynthetic Diversity.</title>
        <authorList>
            <person name="Kalkreuter E."/>
            <person name="Kautsar S.A."/>
            <person name="Yang D."/>
            <person name="Bader C.D."/>
            <person name="Teijaro C.N."/>
            <person name="Fluegel L."/>
            <person name="Davis C.M."/>
            <person name="Simpson J.R."/>
            <person name="Lauterbach L."/>
            <person name="Steele A.D."/>
            <person name="Gui C."/>
            <person name="Meng S."/>
            <person name="Li G."/>
            <person name="Viehrig K."/>
            <person name="Ye F."/>
            <person name="Su P."/>
            <person name="Kiefer A.F."/>
            <person name="Nichols A."/>
            <person name="Cepeda A.J."/>
            <person name="Yan W."/>
            <person name="Fan B."/>
            <person name="Jiang Y."/>
            <person name="Adhikari A."/>
            <person name="Zheng C.-J."/>
            <person name="Schuster L."/>
            <person name="Cowan T.M."/>
            <person name="Smanski M.J."/>
            <person name="Chevrette M.G."/>
            <person name="De Carvalho L.P.S."/>
            <person name="Shen B."/>
        </authorList>
    </citation>
    <scope>NUCLEOTIDE SEQUENCE [LARGE SCALE GENOMIC DNA]</scope>
    <source>
        <strain evidence="3 4">NPDC053791</strain>
    </source>
</reference>
<dbReference type="EMBL" id="JBFASG010000022">
    <property type="protein sequence ID" value="MEV4925443.1"/>
    <property type="molecule type" value="Genomic_DNA"/>
</dbReference>
<dbReference type="Gene3D" id="3.50.50.60">
    <property type="entry name" value="FAD/NAD(P)-binding domain"/>
    <property type="match status" value="1"/>
</dbReference>
<evidence type="ECO:0000259" key="2">
    <source>
        <dbReference type="Pfam" id="PF01494"/>
    </source>
</evidence>
<dbReference type="PANTHER" id="PTHR43747">
    <property type="entry name" value="FAD-BINDING PROTEIN"/>
    <property type="match status" value="1"/>
</dbReference>
<dbReference type="PRINTS" id="PR00420">
    <property type="entry name" value="RNGMNOXGNASE"/>
</dbReference>
<organism evidence="3 4">
    <name type="scientific">Streptomyces roseoverticillatus</name>
    <dbReference type="NCBI Taxonomy" id="66429"/>
    <lineage>
        <taxon>Bacteria</taxon>
        <taxon>Bacillati</taxon>
        <taxon>Actinomycetota</taxon>
        <taxon>Actinomycetes</taxon>
        <taxon>Kitasatosporales</taxon>
        <taxon>Streptomycetaceae</taxon>
        <taxon>Streptomyces</taxon>
    </lineage>
</organism>
<dbReference type="Gene3D" id="3.30.9.100">
    <property type="match status" value="1"/>
</dbReference>
<comment type="caution">
    <text evidence="3">The sequence shown here is derived from an EMBL/GenBank/DDBJ whole genome shotgun (WGS) entry which is preliminary data.</text>
</comment>
<evidence type="ECO:0000313" key="3">
    <source>
        <dbReference type="EMBL" id="MEV4925443.1"/>
    </source>
</evidence>
<comment type="similarity">
    <text evidence="1">Belongs to the flavin-dependent halogenase family. Bacterial tryptophan halogenase subfamily.</text>
</comment>
<protein>
    <submittedName>
        <fullName evidence="3">NAD(P)/FAD-dependent oxidoreductase</fullName>
        <ecNumber evidence="3">1.-.-.-</ecNumber>
    </submittedName>
</protein>
<dbReference type="Proteomes" id="UP001552479">
    <property type="component" value="Unassembled WGS sequence"/>
</dbReference>
<name>A0ABV3IYB0_9ACTN</name>
<dbReference type="InterPro" id="IPR002938">
    <property type="entry name" value="FAD-bd"/>
</dbReference>
<keyword evidence="3" id="KW-0560">Oxidoreductase</keyword>
<accession>A0ABV3IYB0</accession>
<evidence type="ECO:0000313" key="4">
    <source>
        <dbReference type="Proteomes" id="UP001552479"/>
    </source>
</evidence>
<sequence>MPAATSIASRTETEVCVLGAGPTGSVCAKRLSELGHQVLLVERHPFPRPHIGEALTPAVRPLLHSLGVLPAVRGAGFLTCTGSSVRWADGLVRHVRLPASATGLTVCRGRFDQLLLDAARSAGVGVLQPAFARRPHREADGWKVPITTPGGAHLLRARFLVDATGRTRVLGGRVTRTGPRTIALHTTWHVDPYDTPATCVEALPDGWLWGALLPSGDYRVMAFTDPEHLRRSGVRKTSLERHFRSLLAGSELFRRLATDRPGDAVRVCDATSYFHPDPAGEDHLRVGEAAFAIDPLSSSGVEKALQSAMSGAVTVHTLLSEGGDRTAALTYYRDGQRHSAEQHVKWAGGHYAEHRPYQGNTFWRRRALPSPATGSAPVSPADLARLMHQRLRLTPAAQLVSTPCVVGDQVSFRPAVSHPALARPVAYLGGLALAPLAESLSGDHTLAETLRAWSHTMAPEQAVAIAEWLHEHDMLTVV</sequence>
<dbReference type="InterPro" id="IPR050816">
    <property type="entry name" value="Flavin-dep_Halogenase_NPB"/>
</dbReference>
<dbReference type="InterPro" id="IPR036188">
    <property type="entry name" value="FAD/NAD-bd_sf"/>
</dbReference>
<feature type="domain" description="FAD-binding" evidence="2">
    <location>
        <begin position="12"/>
        <end position="166"/>
    </location>
</feature>
<proteinExistence type="inferred from homology"/>
<dbReference type="EC" id="1.-.-.-" evidence="3"/>
<dbReference type="GO" id="GO:0016491">
    <property type="term" value="F:oxidoreductase activity"/>
    <property type="evidence" value="ECO:0007669"/>
    <property type="project" value="UniProtKB-KW"/>
</dbReference>
<evidence type="ECO:0000256" key="1">
    <source>
        <dbReference type="ARBA" id="ARBA00038396"/>
    </source>
</evidence>
<dbReference type="Pfam" id="PF01494">
    <property type="entry name" value="FAD_binding_3"/>
    <property type="match status" value="1"/>
</dbReference>
<dbReference type="SUPFAM" id="SSF51905">
    <property type="entry name" value="FAD/NAD(P)-binding domain"/>
    <property type="match status" value="1"/>
</dbReference>
<keyword evidence="4" id="KW-1185">Reference proteome</keyword>
<gene>
    <name evidence="3" type="ORF">AB0L03_21880</name>
</gene>
<dbReference type="PANTHER" id="PTHR43747:SF1">
    <property type="entry name" value="SLR1998 PROTEIN"/>
    <property type="match status" value="1"/>
</dbReference>
<dbReference type="RefSeq" id="WP_366089158.1">
    <property type="nucleotide sequence ID" value="NZ_JBFASG010000022.1"/>
</dbReference>